<evidence type="ECO:0000256" key="4">
    <source>
        <dbReference type="ARBA" id="ARBA00023288"/>
    </source>
</evidence>
<dbReference type="NCBIfam" id="TIGR00231">
    <property type="entry name" value="small_GTP"/>
    <property type="match status" value="1"/>
</dbReference>
<protein>
    <submittedName>
        <fullName evidence="7">Uncharacterized protein LOC136084558 isoform X1</fullName>
    </submittedName>
</protein>
<proteinExistence type="inferred from homology"/>
<dbReference type="GeneID" id="136084558"/>
<dbReference type="InterPro" id="IPR001806">
    <property type="entry name" value="Small_GTPase"/>
</dbReference>
<dbReference type="PROSITE" id="PS51421">
    <property type="entry name" value="RAS"/>
    <property type="match status" value="1"/>
</dbReference>
<evidence type="ECO:0000256" key="2">
    <source>
        <dbReference type="ARBA" id="ARBA00022741"/>
    </source>
</evidence>
<evidence type="ECO:0000313" key="6">
    <source>
        <dbReference type="Proteomes" id="UP001652625"/>
    </source>
</evidence>
<dbReference type="Proteomes" id="UP001652625">
    <property type="component" value="Chromosome 09"/>
</dbReference>
<comment type="similarity">
    <text evidence="1">Belongs to the small GTPase superfamily. Rab family.</text>
</comment>
<dbReference type="InterPro" id="IPR005225">
    <property type="entry name" value="Small_GTP-bd"/>
</dbReference>
<dbReference type="SMART" id="SM00175">
    <property type="entry name" value="RAB"/>
    <property type="match status" value="1"/>
</dbReference>
<gene>
    <name evidence="7" type="primary">LOC136084558</name>
</gene>
<evidence type="ECO:0000256" key="1">
    <source>
        <dbReference type="ARBA" id="ARBA00006270"/>
    </source>
</evidence>
<keyword evidence="4" id="KW-0449">Lipoprotein</keyword>
<dbReference type="InterPro" id="IPR027417">
    <property type="entry name" value="P-loop_NTPase"/>
</dbReference>
<dbReference type="PROSITE" id="PS51420">
    <property type="entry name" value="RHO"/>
    <property type="match status" value="1"/>
</dbReference>
<keyword evidence="3" id="KW-0342">GTP-binding</keyword>
<evidence type="ECO:0000256" key="5">
    <source>
        <dbReference type="ARBA" id="ARBA00023289"/>
    </source>
</evidence>
<dbReference type="InterPro" id="IPR050305">
    <property type="entry name" value="Small_GTPase_Rab"/>
</dbReference>
<sequence>MNSNPHLTTFKILVLGQTNVGKTSITFRFTDGSFKESYISTIGIDASCGTINIDGEKIRLQIWDTAGQERFRTLTNAYYRGAMGIMLVYDVTCDASFNNISNWVQCIEENASDNVVCMLVGNKADVDENLRCVTKKQGEERAALYANMDFFEVSAKTGLNIKEAFTALGQKIYKSKLPKNLPNSITPQKKTNSTCC</sequence>
<dbReference type="PANTHER" id="PTHR47980">
    <property type="entry name" value="LD44762P"/>
    <property type="match status" value="1"/>
</dbReference>
<dbReference type="Gene3D" id="3.40.50.300">
    <property type="entry name" value="P-loop containing nucleotide triphosphate hydrolases"/>
    <property type="match status" value="1"/>
</dbReference>
<organism evidence="6 7">
    <name type="scientific">Hydra vulgaris</name>
    <name type="common">Hydra</name>
    <name type="synonym">Hydra attenuata</name>
    <dbReference type="NCBI Taxonomy" id="6087"/>
    <lineage>
        <taxon>Eukaryota</taxon>
        <taxon>Metazoa</taxon>
        <taxon>Cnidaria</taxon>
        <taxon>Hydrozoa</taxon>
        <taxon>Hydroidolina</taxon>
        <taxon>Anthoathecata</taxon>
        <taxon>Aplanulata</taxon>
        <taxon>Hydridae</taxon>
        <taxon>Hydra</taxon>
    </lineage>
</organism>
<reference evidence="7" key="1">
    <citation type="submission" date="2025-08" db="UniProtKB">
        <authorList>
            <consortium name="RefSeq"/>
        </authorList>
    </citation>
    <scope>IDENTIFICATION</scope>
</reference>
<keyword evidence="2" id="KW-0547">Nucleotide-binding</keyword>
<keyword evidence="5" id="KW-0636">Prenylation</keyword>
<keyword evidence="6" id="KW-1185">Reference proteome</keyword>
<dbReference type="RefSeq" id="XP_065660794.1">
    <property type="nucleotide sequence ID" value="XM_065804722.1"/>
</dbReference>
<dbReference type="SMART" id="SM00176">
    <property type="entry name" value="RAN"/>
    <property type="match status" value="1"/>
</dbReference>
<name>A0ABM4CGE7_HYDVU</name>
<dbReference type="SMART" id="SM00173">
    <property type="entry name" value="RAS"/>
    <property type="match status" value="1"/>
</dbReference>
<dbReference type="PRINTS" id="PR00449">
    <property type="entry name" value="RASTRNSFRMNG"/>
</dbReference>
<dbReference type="Pfam" id="PF00071">
    <property type="entry name" value="Ras"/>
    <property type="match status" value="1"/>
</dbReference>
<evidence type="ECO:0000256" key="3">
    <source>
        <dbReference type="ARBA" id="ARBA00023134"/>
    </source>
</evidence>
<dbReference type="SUPFAM" id="SSF52540">
    <property type="entry name" value="P-loop containing nucleoside triphosphate hydrolases"/>
    <property type="match status" value="1"/>
</dbReference>
<accession>A0ABM4CGE7</accession>
<evidence type="ECO:0000313" key="7">
    <source>
        <dbReference type="RefSeq" id="XP_065660794.1"/>
    </source>
</evidence>
<dbReference type="PROSITE" id="PS51419">
    <property type="entry name" value="RAB"/>
    <property type="match status" value="1"/>
</dbReference>
<dbReference type="SMART" id="SM00174">
    <property type="entry name" value="RHO"/>
    <property type="match status" value="1"/>
</dbReference>